<protein>
    <submittedName>
        <fullName evidence="1">Uncharacterized protein</fullName>
    </submittedName>
</protein>
<reference evidence="1" key="2">
    <citation type="journal article" date="2014" name="ISME J.">
        <title>Microbial stratification in low pH oxic and suboxic macroscopic growths along an acid mine drainage.</title>
        <authorList>
            <person name="Mendez-Garcia C."/>
            <person name="Mesa V."/>
            <person name="Sprenger R.R."/>
            <person name="Richter M."/>
            <person name="Diez M.S."/>
            <person name="Solano J."/>
            <person name="Bargiela R."/>
            <person name="Golyshina O.V."/>
            <person name="Manteca A."/>
            <person name="Ramos J.L."/>
            <person name="Gallego J.R."/>
            <person name="Llorente I."/>
            <person name="Martins Dos Santos V.A."/>
            <person name="Jensen O.N."/>
            <person name="Pelaez A.I."/>
            <person name="Sanchez J."/>
            <person name="Ferrer M."/>
        </authorList>
    </citation>
    <scope>NUCLEOTIDE SEQUENCE</scope>
</reference>
<evidence type="ECO:0000313" key="1">
    <source>
        <dbReference type="EMBL" id="EQD37056.1"/>
    </source>
</evidence>
<name>T0YNQ7_9ZZZZ</name>
<dbReference type="EMBL" id="AUZZ01008595">
    <property type="protein sequence ID" value="EQD37056.1"/>
    <property type="molecule type" value="Genomic_DNA"/>
</dbReference>
<reference evidence="1" key="1">
    <citation type="submission" date="2013-08" db="EMBL/GenBank/DDBJ databases">
        <authorList>
            <person name="Mendez C."/>
            <person name="Richter M."/>
            <person name="Ferrer M."/>
            <person name="Sanchez J."/>
        </authorList>
    </citation>
    <scope>NUCLEOTIDE SEQUENCE</scope>
</reference>
<gene>
    <name evidence="1" type="ORF">B2A_11894</name>
</gene>
<feature type="non-terminal residue" evidence="1">
    <location>
        <position position="161"/>
    </location>
</feature>
<accession>T0YNQ7</accession>
<dbReference type="AlphaFoldDB" id="T0YNQ7"/>
<sequence>MAKMLSSPNSESLSCIAYRTNSTGTYIRQTLAPGYTVGLIEDINGVYRLVSRSEQQSNLVQYSCGTKEVRLSSGQILNEAYTTSVTINNKTITGDRNNSIIVYSTKPGDLFYSEGDSYIVHRAYAVLNDSGNYYVLTKGDNNPGLDIQYGNYPPNMTDVAG</sequence>
<comment type="caution">
    <text evidence="1">The sequence shown here is derived from an EMBL/GenBank/DDBJ whole genome shotgun (WGS) entry which is preliminary data.</text>
</comment>
<organism evidence="1">
    <name type="scientific">mine drainage metagenome</name>
    <dbReference type="NCBI Taxonomy" id="410659"/>
    <lineage>
        <taxon>unclassified sequences</taxon>
        <taxon>metagenomes</taxon>
        <taxon>ecological metagenomes</taxon>
    </lineage>
</organism>
<proteinExistence type="predicted"/>